<accession>A0A8H7HK70</accession>
<dbReference type="GO" id="GO:0003676">
    <property type="term" value="F:nucleic acid binding"/>
    <property type="evidence" value="ECO:0007669"/>
    <property type="project" value="InterPro"/>
</dbReference>
<protein>
    <recommendedName>
        <fullName evidence="3">CCHC-type domain-containing protein</fullName>
    </recommendedName>
</protein>
<feature type="region of interest" description="Disordered" evidence="2">
    <location>
        <begin position="144"/>
        <end position="163"/>
    </location>
</feature>
<organism evidence="4 5">
    <name type="scientific">Rhizoctonia solani</name>
    <dbReference type="NCBI Taxonomy" id="456999"/>
    <lineage>
        <taxon>Eukaryota</taxon>
        <taxon>Fungi</taxon>
        <taxon>Dikarya</taxon>
        <taxon>Basidiomycota</taxon>
        <taxon>Agaricomycotina</taxon>
        <taxon>Agaricomycetes</taxon>
        <taxon>Cantharellales</taxon>
        <taxon>Ceratobasidiaceae</taxon>
        <taxon>Rhizoctonia</taxon>
    </lineage>
</organism>
<evidence type="ECO:0000259" key="3">
    <source>
        <dbReference type="PROSITE" id="PS50158"/>
    </source>
</evidence>
<feature type="non-terminal residue" evidence="4">
    <location>
        <position position="1"/>
    </location>
</feature>
<dbReference type="Proteomes" id="UP000602905">
    <property type="component" value="Unassembled WGS sequence"/>
</dbReference>
<sequence>MNMDNSAMAEVIETLGVHEAWKRVIEQWEGNGMQSLSFLFQQLMSTKIKEEEDLTTAFNNIQLLTLKMKTLGKPISNLMLAQVLMNVLPPSYAIISSVVSTLNQGSTVTSDMVIKAAYAKEKQCKAGVGLNAMFTQASKLNLQSKSQSNAKGKGKDKGPPCKNCAKMGHTKKECWGKGGDAEGTGPHQKQHAAKEAKEKASNTAPKNKSAKVTLTNNGNKSKPTLYTLPTTNNCSCASSWLLDSGAS</sequence>
<dbReference type="Pfam" id="PF14223">
    <property type="entry name" value="Retrotran_gag_2"/>
    <property type="match status" value="1"/>
</dbReference>
<reference evidence="4" key="1">
    <citation type="submission" date="2020-09" db="EMBL/GenBank/DDBJ databases">
        <title>Comparative genome analyses of four rice-infecting Rhizoctonia solani isolates reveal extensive enrichment of homogalacturonan modification genes.</title>
        <authorList>
            <person name="Lee D.-Y."/>
            <person name="Jeon J."/>
            <person name="Kim K.-T."/>
            <person name="Cheong K."/>
            <person name="Song H."/>
            <person name="Choi G."/>
            <person name="Ko J."/>
            <person name="Opiyo S.O."/>
            <person name="Zuo S."/>
            <person name="Madhav S."/>
            <person name="Lee Y.-H."/>
            <person name="Wang G.-L."/>
        </authorList>
    </citation>
    <scope>NUCLEOTIDE SEQUENCE</scope>
    <source>
        <strain evidence="4">AG1-IA WGL</strain>
    </source>
</reference>
<proteinExistence type="predicted"/>
<dbReference type="PROSITE" id="PS50158">
    <property type="entry name" value="ZF_CCHC"/>
    <property type="match status" value="1"/>
</dbReference>
<comment type="caution">
    <text evidence="4">The sequence shown here is derived from an EMBL/GenBank/DDBJ whole genome shotgun (WGS) entry which is preliminary data.</text>
</comment>
<dbReference type="GO" id="GO:0008270">
    <property type="term" value="F:zinc ion binding"/>
    <property type="evidence" value="ECO:0007669"/>
    <property type="project" value="UniProtKB-KW"/>
</dbReference>
<evidence type="ECO:0000313" key="4">
    <source>
        <dbReference type="EMBL" id="KAF8692843.1"/>
    </source>
</evidence>
<keyword evidence="1" id="KW-0863">Zinc-finger</keyword>
<dbReference type="EMBL" id="JACYCD010000476">
    <property type="protein sequence ID" value="KAF8692843.1"/>
    <property type="molecule type" value="Genomic_DNA"/>
</dbReference>
<keyword evidence="1" id="KW-0862">Zinc</keyword>
<keyword evidence="1" id="KW-0479">Metal-binding</keyword>
<evidence type="ECO:0000256" key="1">
    <source>
        <dbReference type="PROSITE-ProRule" id="PRU00047"/>
    </source>
</evidence>
<dbReference type="AlphaFoldDB" id="A0A8H7HK70"/>
<dbReference type="OrthoDB" id="3268354at2759"/>
<feature type="domain" description="CCHC-type" evidence="3">
    <location>
        <begin position="161"/>
        <end position="174"/>
    </location>
</feature>
<feature type="compositionally biased region" description="Polar residues" evidence="2">
    <location>
        <begin position="201"/>
        <end position="225"/>
    </location>
</feature>
<evidence type="ECO:0000256" key="2">
    <source>
        <dbReference type="SAM" id="MobiDB-lite"/>
    </source>
</evidence>
<gene>
    <name evidence="4" type="ORF">RHS03_08527</name>
</gene>
<evidence type="ECO:0000313" key="5">
    <source>
        <dbReference type="Proteomes" id="UP000602905"/>
    </source>
</evidence>
<dbReference type="InterPro" id="IPR001878">
    <property type="entry name" value="Znf_CCHC"/>
</dbReference>
<name>A0A8H7HK70_9AGAM</name>
<feature type="region of interest" description="Disordered" evidence="2">
    <location>
        <begin position="177"/>
        <end position="225"/>
    </location>
</feature>